<evidence type="ECO:0000313" key="1">
    <source>
        <dbReference type="EMBL" id="OUR96916.1"/>
    </source>
</evidence>
<reference evidence="2" key="1">
    <citation type="journal article" date="2017" name="Proc. Natl. Acad. Sci. U.S.A.">
        <title>Simulation of Deepwater Horizon oil plume reveals substrate specialization within a complex community of hydrocarbon-degraders.</title>
        <authorList>
            <person name="Hu P."/>
            <person name="Dubinsky E.A."/>
            <person name="Probst A.J."/>
            <person name="Wang J."/>
            <person name="Sieber C.M.K."/>
            <person name="Tom L.M."/>
            <person name="Gardinali P."/>
            <person name="Banfield J.F."/>
            <person name="Atlas R.M."/>
            <person name="Andersen G.L."/>
        </authorList>
    </citation>
    <scope>NUCLEOTIDE SEQUENCE [LARGE SCALE GENOMIC DNA]</scope>
</reference>
<dbReference type="AlphaFoldDB" id="A0A1Y5F7L7"/>
<accession>A0A1Y5F7L7</accession>
<name>A0A1Y5F7L7_9BACT</name>
<dbReference type="EMBL" id="MAAO01000006">
    <property type="protein sequence ID" value="OUR96916.1"/>
    <property type="molecule type" value="Genomic_DNA"/>
</dbReference>
<proteinExistence type="predicted"/>
<comment type="caution">
    <text evidence="1">The sequence shown here is derived from an EMBL/GenBank/DDBJ whole genome shotgun (WGS) entry which is preliminary data.</text>
</comment>
<protein>
    <submittedName>
        <fullName evidence="1">Uncharacterized protein</fullName>
    </submittedName>
</protein>
<evidence type="ECO:0000313" key="2">
    <source>
        <dbReference type="Proteomes" id="UP000196531"/>
    </source>
</evidence>
<gene>
    <name evidence="1" type="ORF">A9Q84_11310</name>
</gene>
<sequence length="96" mass="11053">MEARKNVTRQEVEHMDLTKLEAGEKELQEIGVNINLNEKRKMLLEAFAEKANHDLSKVNAIKSLNASIEKIKIMRARLAEFDKLNSIHQQTSETIH</sequence>
<dbReference type="Proteomes" id="UP000196531">
    <property type="component" value="Unassembled WGS sequence"/>
</dbReference>
<organism evidence="1 2">
    <name type="scientific">Halobacteriovorax marinus</name>
    <dbReference type="NCBI Taxonomy" id="97084"/>
    <lineage>
        <taxon>Bacteria</taxon>
        <taxon>Pseudomonadati</taxon>
        <taxon>Bdellovibrionota</taxon>
        <taxon>Bacteriovoracia</taxon>
        <taxon>Bacteriovoracales</taxon>
        <taxon>Halobacteriovoraceae</taxon>
        <taxon>Halobacteriovorax</taxon>
    </lineage>
</organism>